<dbReference type="InterPro" id="IPR006311">
    <property type="entry name" value="TAT_signal"/>
</dbReference>
<dbReference type="InterPro" id="IPR013783">
    <property type="entry name" value="Ig-like_fold"/>
</dbReference>
<dbReference type="Pfam" id="PF13364">
    <property type="entry name" value="BetaGal_ABD2"/>
    <property type="match status" value="2"/>
</dbReference>
<sequence length="1455" mass="154690">MPQPDRRAEHRRRPRRRLLATAGVLALAFTGAAVVPGSPPAAAEPTAVAATEQAVHSTEIFPGNDGRPHRVTWDEKSFMVDGERLNVWSGEFHYWRLPSPDHWRDLLQKIKANGFNAVSLYFFWGLHQTTSGGEFDFSGVKDIDRLLTMAAEEGLYVIARPGPYVNAEISMGGLPAYLTNRGPGLRTTDPENLADSLDWIDAFDRIVLEHEVTTGKGSVIMYQIENEMLSESAERVAFMRALSQKVRDDGISVPLFHNDYNLGGRFVPGEDGPAGDVGLDFYAYDSYPLGFNCSAGRNRITDTEATYRTISPDFPQFISEAQGGAFSPWGASFGFDTCAEFVDPDFTRQWGANNIGNGVTAFNYYMAFGGTNWGWTGSPSSGYTSYDYGAAIDENRQLTDKLAAQKEIGYFQAAVPQLASMRPLPSPEIAELEGAPVNGYERVATEDLESSATGNGTRYLGFRLNDSNSTTATRFTTSLTLGEEAEPRTVERVNDADPAVTYTGTGWQHASGQGWTAGDHGGDESFSNVAGDAVELTFSGTGIKVIAPRANNHGVGRVLIDGEEVGRTSTCLAAGGYANEYQTVAFEKNGLDPRNPHTIRIEVTGEVGCPDGNVEPGSFVAVDAFEITPPLYTVDDSQRSAEPGDGLLTYHSTDPADPWETASGQAWTQGNYLDTETFSDNAGDYVEYTFTGTGIQVIAPQSANHGVARVLIDGEEAGTFTTYSPPQNAAKQHVAFETRGLPDGEHTIRVEVTGEVGSATSSEPGAFVSVDAFNVLTPADDAAEAEPTGPTFERIPQQEGTYLTLHGRDALMLAADLRVGEHDVYYSTSQPVKDMPVEGARLLTVTGVAGDAGETVLHYAEEPRVETLDGEAPTTVWDAENGTLRLNYSHGAATYRISGGGTEEPLLLKVTTREDMAQLWSVAGAHDGATDGPNAEVLVTGAHLLRTVTFDGATAHLTGSMTEAGDIAVHLPPGVSEVTWNGEALSDAGTGPAGEVTGSVPGPAAVETPVLREWQTAAENPEADPAFDDAAWTVADSTSAANRRQGPGPVQGVVLDSNHYRFFEGDVWYRARYTATDATTISLTGNGGTGGPGHGRNSANMLVWVNGHYAGAAAAEGRAKTFQVPAGATVPGEEVVVSVLVRNQGQNLDWSDDGLSKQNRGLYDADLGAAGEVTWKLQGARDADTPLDTARTLYNNGGLYGERAGWHLPGYPDDAWAGATDLHAPEPGVHWYRTSFDLDVPAGQDTSFALDVRSERFDAGRSDRARTVMFVNGWNVGTWVGNVGPQTRFTIPSGFLDLDGTNEIAVAVTAEVAGHGPDAVSLVQVGSMTGGVPADQNEAPSFPEVAVTASTDLTEARRGETVTLAGAVELPALASGTLVEVSVHWGDGTEPAVLSGTQVEAEHRFTRAGTYPVTVVVRDAVGGAELARTETTVEVSHAVLPPGHGGTPPGQEGRA</sequence>
<keyword evidence="4" id="KW-0732">Signal</keyword>
<dbReference type="SUPFAM" id="SSF49299">
    <property type="entry name" value="PKD domain"/>
    <property type="match status" value="1"/>
</dbReference>
<keyword evidence="6" id="KW-0325">Glycoprotein</keyword>
<feature type="compositionally biased region" description="Polar residues" evidence="9">
    <location>
        <begin position="502"/>
        <end position="514"/>
    </location>
</feature>
<evidence type="ECO:0000256" key="3">
    <source>
        <dbReference type="ARBA" id="ARBA00012756"/>
    </source>
</evidence>
<dbReference type="PANTHER" id="PTHR23421">
    <property type="entry name" value="BETA-GALACTOSIDASE RELATED"/>
    <property type="match status" value="1"/>
</dbReference>
<dbReference type="EC" id="3.2.1.23" evidence="3"/>
<evidence type="ECO:0000256" key="2">
    <source>
        <dbReference type="ARBA" id="ARBA00009809"/>
    </source>
</evidence>
<dbReference type="InterPro" id="IPR025300">
    <property type="entry name" value="BetaGal_jelly_roll_dom"/>
</dbReference>
<dbReference type="CDD" id="cd00146">
    <property type="entry name" value="PKD"/>
    <property type="match status" value="1"/>
</dbReference>
<dbReference type="Pfam" id="PF13363">
    <property type="entry name" value="BetaGal_dom3"/>
    <property type="match status" value="1"/>
</dbReference>
<dbReference type="InterPro" id="IPR000601">
    <property type="entry name" value="PKD_dom"/>
</dbReference>
<dbReference type="InterPro" id="IPR018954">
    <property type="entry name" value="Betagal_dom2"/>
</dbReference>
<dbReference type="Pfam" id="PF18911">
    <property type="entry name" value="PKD_4"/>
    <property type="match status" value="1"/>
</dbReference>
<dbReference type="InterPro" id="IPR031330">
    <property type="entry name" value="Gly_Hdrlase_35_cat"/>
</dbReference>
<dbReference type="RefSeq" id="WP_143426983.1">
    <property type="nucleotide sequence ID" value="NZ_PDJI01000004.1"/>
</dbReference>
<dbReference type="PROSITE" id="PS50093">
    <property type="entry name" value="PKD"/>
    <property type="match status" value="1"/>
</dbReference>
<dbReference type="OrthoDB" id="9813184at2"/>
<dbReference type="EMBL" id="PDJI01000004">
    <property type="protein sequence ID" value="PFG39550.1"/>
    <property type="molecule type" value="Genomic_DNA"/>
</dbReference>
<evidence type="ECO:0000256" key="8">
    <source>
        <dbReference type="RuleBase" id="RU003679"/>
    </source>
</evidence>
<dbReference type="Pfam" id="PF01301">
    <property type="entry name" value="Glyco_hydro_35"/>
    <property type="match status" value="1"/>
</dbReference>
<dbReference type="PRINTS" id="PR00742">
    <property type="entry name" value="GLHYDRLASE35"/>
</dbReference>
<dbReference type="PROSITE" id="PS51318">
    <property type="entry name" value="TAT"/>
    <property type="match status" value="1"/>
</dbReference>
<keyword evidence="5" id="KW-0378">Hydrolase</keyword>
<accession>A0A2A9EMU5</accession>
<dbReference type="InterPro" id="IPR008979">
    <property type="entry name" value="Galactose-bd-like_sf"/>
</dbReference>
<dbReference type="Proteomes" id="UP000222106">
    <property type="component" value="Unassembled WGS sequence"/>
</dbReference>
<dbReference type="Gene3D" id="3.20.20.80">
    <property type="entry name" value="Glycosidases"/>
    <property type="match status" value="1"/>
</dbReference>
<evidence type="ECO:0000256" key="6">
    <source>
        <dbReference type="ARBA" id="ARBA00023180"/>
    </source>
</evidence>
<comment type="caution">
    <text evidence="11">The sequence shown here is derived from an EMBL/GenBank/DDBJ whole genome shotgun (WGS) entry which is preliminary data.</text>
</comment>
<evidence type="ECO:0000256" key="1">
    <source>
        <dbReference type="ARBA" id="ARBA00001412"/>
    </source>
</evidence>
<dbReference type="InterPro" id="IPR017853">
    <property type="entry name" value="GH"/>
</dbReference>
<dbReference type="Pfam" id="PF10435">
    <property type="entry name" value="BetaGal_dom2"/>
    <property type="match status" value="1"/>
</dbReference>
<dbReference type="InterPro" id="IPR022409">
    <property type="entry name" value="PKD/Chitinase_dom"/>
</dbReference>
<dbReference type="SUPFAM" id="SSF49785">
    <property type="entry name" value="Galactose-binding domain-like"/>
    <property type="match status" value="2"/>
</dbReference>
<dbReference type="InterPro" id="IPR035986">
    <property type="entry name" value="PKD_dom_sf"/>
</dbReference>
<dbReference type="GO" id="GO:0004565">
    <property type="term" value="F:beta-galactosidase activity"/>
    <property type="evidence" value="ECO:0007669"/>
    <property type="project" value="UniProtKB-EC"/>
</dbReference>
<reference evidence="11 12" key="1">
    <citation type="submission" date="2017-10" db="EMBL/GenBank/DDBJ databases">
        <title>Sequencing the genomes of 1000 actinobacteria strains.</title>
        <authorList>
            <person name="Klenk H.-P."/>
        </authorList>
    </citation>
    <scope>NUCLEOTIDE SEQUENCE [LARGE SCALE GENOMIC DNA]</scope>
    <source>
        <strain evidence="11 12">DSM 21838</strain>
    </source>
</reference>
<dbReference type="SMART" id="SM00089">
    <property type="entry name" value="PKD"/>
    <property type="match status" value="1"/>
</dbReference>
<gene>
    <name evidence="11" type="ORF">ATJ97_2060</name>
</gene>
<dbReference type="Gene3D" id="2.60.120.260">
    <property type="entry name" value="Galactose-binding domain-like"/>
    <property type="match status" value="4"/>
</dbReference>
<evidence type="ECO:0000256" key="9">
    <source>
        <dbReference type="SAM" id="MobiDB-lite"/>
    </source>
</evidence>
<evidence type="ECO:0000256" key="7">
    <source>
        <dbReference type="ARBA" id="ARBA00023295"/>
    </source>
</evidence>
<organism evidence="11 12">
    <name type="scientific">Georgenia soli</name>
    <dbReference type="NCBI Taxonomy" id="638953"/>
    <lineage>
        <taxon>Bacteria</taxon>
        <taxon>Bacillati</taxon>
        <taxon>Actinomycetota</taxon>
        <taxon>Actinomycetes</taxon>
        <taxon>Micrococcales</taxon>
        <taxon>Bogoriellaceae</taxon>
        <taxon>Georgenia</taxon>
    </lineage>
</organism>
<name>A0A2A9EMU5_9MICO</name>
<dbReference type="GO" id="GO:0005975">
    <property type="term" value="P:carbohydrate metabolic process"/>
    <property type="evidence" value="ECO:0007669"/>
    <property type="project" value="InterPro"/>
</dbReference>
<proteinExistence type="inferred from homology"/>
<dbReference type="Gene3D" id="2.60.40.10">
    <property type="entry name" value="Immunoglobulins"/>
    <property type="match status" value="1"/>
</dbReference>
<dbReference type="InterPro" id="IPR025972">
    <property type="entry name" value="BetaGal_dom3"/>
</dbReference>
<dbReference type="SUPFAM" id="SSF117100">
    <property type="entry name" value="Beta-galactosidase LacA, domain 3"/>
    <property type="match status" value="1"/>
</dbReference>
<dbReference type="InterPro" id="IPR001944">
    <property type="entry name" value="Glycoside_Hdrlase_35"/>
</dbReference>
<feature type="region of interest" description="Disordered" evidence="9">
    <location>
        <begin position="502"/>
        <end position="526"/>
    </location>
</feature>
<dbReference type="SUPFAM" id="SSF51445">
    <property type="entry name" value="(Trans)glycosidases"/>
    <property type="match status" value="1"/>
</dbReference>
<dbReference type="InterPro" id="IPR036833">
    <property type="entry name" value="BetaGal_dom3_sf"/>
</dbReference>
<evidence type="ECO:0000259" key="10">
    <source>
        <dbReference type="PROSITE" id="PS50093"/>
    </source>
</evidence>
<keyword evidence="7" id="KW-0326">Glycosidase</keyword>
<keyword evidence="12" id="KW-1185">Reference proteome</keyword>
<comment type="catalytic activity">
    <reaction evidence="1">
        <text>Hydrolysis of terminal non-reducing beta-D-galactose residues in beta-D-galactosides.</text>
        <dbReference type="EC" id="3.2.1.23"/>
    </reaction>
</comment>
<evidence type="ECO:0000313" key="12">
    <source>
        <dbReference type="Proteomes" id="UP000222106"/>
    </source>
</evidence>
<dbReference type="Gene3D" id="2.102.20.10">
    <property type="entry name" value="Beta-galactosidase, domain 2"/>
    <property type="match status" value="1"/>
</dbReference>
<feature type="domain" description="PKD" evidence="10">
    <location>
        <begin position="1386"/>
        <end position="1440"/>
    </location>
</feature>
<evidence type="ECO:0000313" key="11">
    <source>
        <dbReference type="EMBL" id="PFG39550.1"/>
    </source>
</evidence>
<evidence type="ECO:0000256" key="4">
    <source>
        <dbReference type="ARBA" id="ARBA00022729"/>
    </source>
</evidence>
<dbReference type="Gene3D" id="2.60.390.10">
    <property type="entry name" value="Beta-galactosidase, domain 3"/>
    <property type="match status" value="1"/>
</dbReference>
<dbReference type="SMART" id="SM01029">
    <property type="entry name" value="BetaGal_dom2"/>
    <property type="match status" value="1"/>
</dbReference>
<protein>
    <recommendedName>
        <fullName evidence="3">beta-galactosidase</fullName>
        <ecNumber evidence="3">3.2.1.23</ecNumber>
    </recommendedName>
</protein>
<dbReference type="InterPro" id="IPR037110">
    <property type="entry name" value="Betagal_dom2_sf"/>
</dbReference>
<comment type="similarity">
    <text evidence="2 8">Belongs to the glycosyl hydrolase 35 family.</text>
</comment>
<dbReference type="SUPFAM" id="SSF51011">
    <property type="entry name" value="Glycosyl hydrolase domain"/>
    <property type="match status" value="1"/>
</dbReference>
<evidence type="ECO:0000256" key="5">
    <source>
        <dbReference type="ARBA" id="ARBA00022801"/>
    </source>
</evidence>